<dbReference type="Gene3D" id="3.30.460.10">
    <property type="entry name" value="Beta Polymerase, domain 2"/>
    <property type="match status" value="1"/>
</dbReference>
<evidence type="ECO:0000313" key="1">
    <source>
        <dbReference type="EMBL" id="EFH08561.1"/>
    </source>
</evidence>
<dbReference type="PANTHER" id="PTHR34822:SF1">
    <property type="entry name" value="GRPB FAMILY PROTEIN"/>
    <property type="match status" value="1"/>
</dbReference>
<protein>
    <recommendedName>
        <fullName evidence="3">GrpB family protein</fullName>
    </recommendedName>
</protein>
<dbReference type="EMBL" id="ADNX01000011">
    <property type="protein sequence ID" value="EFH08561.1"/>
    <property type="molecule type" value="Genomic_DNA"/>
</dbReference>
<gene>
    <name evidence="1" type="ORF">HMPREF0220_0427</name>
</gene>
<dbReference type="AlphaFoldDB" id="D5Q0J5"/>
<accession>D5Q0J5</accession>
<dbReference type="InterPro" id="IPR007344">
    <property type="entry name" value="GrpB/CoaE"/>
</dbReference>
<evidence type="ECO:0008006" key="3">
    <source>
        <dbReference type="Google" id="ProtNLM"/>
    </source>
</evidence>
<evidence type="ECO:0000313" key="2">
    <source>
        <dbReference type="Proteomes" id="UP000003227"/>
    </source>
</evidence>
<organism evidence="1 2">
    <name type="scientific">Clostridioides difficile NAP08</name>
    <dbReference type="NCBI Taxonomy" id="525259"/>
    <lineage>
        <taxon>Bacteria</taxon>
        <taxon>Bacillati</taxon>
        <taxon>Bacillota</taxon>
        <taxon>Clostridia</taxon>
        <taxon>Peptostreptococcales</taxon>
        <taxon>Peptostreptococcaceae</taxon>
        <taxon>Clostridioides</taxon>
    </lineage>
</organism>
<proteinExistence type="predicted"/>
<dbReference type="SUPFAM" id="SSF81301">
    <property type="entry name" value="Nucleotidyltransferase"/>
    <property type="match status" value="1"/>
</dbReference>
<dbReference type="PANTHER" id="PTHR34822">
    <property type="entry name" value="GRPB DOMAIN PROTEIN (AFU_ORTHOLOGUE AFUA_1G01530)"/>
    <property type="match status" value="1"/>
</dbReference>
<dbReference type="InterPro" id="IPR043519">
    <property type="entry name" value="NT_sf"/>
</dbReference>
<comment type="caution">
    <text evidence="1">The sequence shown here is derived from an EMBL/GenBank/DDBJ whole genome shotgun (WGS) entry which is preliminary data.</text>
</comment>
<name>D5Q0J5_CLODI</name>
<sequence>MYIKVDYVEVVIVIGLKCGMVKLLKHQIIWDKSAKDVIILLKSILDKTAIDIQHIGSSSIPSVSAKPIIDIVVGVASLEEAKLYIKKLEQRKIIFRGQDIPEQLLFVMGDLKKNIRTHHIHVVEWNSFAWNNYINFRDYLNTFTEKAKLYDSNKQKLALQFEDNRKIYTQRKQELISTLLEEARLWRMNT</sequence>
<dbReference type="HOGENOM" id="CLU_086407_4_1_9"/>
<reference evidence="1 2" key="1">
    <citation type="submission" date="2010-05" db="EMBL/GenBank/DDBJ databases">
        <authorList>
            <person name="Qin X."/>
            <person name="Bachman B."/>
            <person name="Battles P."/>
            <person name="Bell A."/>
            <person name="Bess C."/>
            <person name="Bickham C."/>
            <person name="Chaboub L."/>
            <person name="Chen D."/>
            <person name="Coyle M."/>
            <person name="Deiros D.R."/>
            <person name="Dinh H."/>
            <person name="Forbes L."/>
            <person name="Fowler G."/>
            <person name="Francisco L."/>
            <person name="Fu Q."/>
            <person name="Gubbala S."/>
            <person name="Hale W."/>
            <person name="Han Y."/>
            <person name="Hemphill L."/>
            <person name="Highlander S.K."/>
            <person name="Hirani K."/>
            <person name="Hogues M."/>
            <person name="Jackson L."/>
            <person name="Jakkamsetti A."/>
            <person name="Javaid M."/>
            <person name="Jiang H."/>
            <person name="Korchina V."/>
            <person name="Kovar C."/>
            <person name="Lara F."/>
            <person name="Lee S."/>
            <person name="Mata R."/>
            <person name="Mathew T."/>
            <person name="Moen C."/>
            <person name="Morales K."/>
            <person name="Munidasa M."/>
            <person name="Nazareth L."/>
            <person name="Ngo R."/>
            <person name="Nguyen L."/>
            <person name="Okwuonu G."/>
            <person name="Ongeri F."/>
            <person name="Patil S."/>
            <person name="Petrosino J."/>
            <person name="Pham C."/>
            <person name="Pham P."/>
            <person name="Pu L.-L."/>
            <person name="Puazo M."/>
            <person name="Raj R."/>
            <person name="Reid J."/>
            <person name="Rouhana J."/>
            <person name="Saada N."/>
            <person name="Shang Y."/>
            <person name="Simmons D."/>
            <person name="Thornton R."/>
            <person name="Warren J."/>
            <person name="Weissenberger G."/>
            <person name="Zhang J."/>
            <person name="Zhang L."/>
            <person name="Zhou C."/>
            <person name="Zhu D."/>
            <person name="Muzny D."/>
            <person name="Worley K."/>
            <person name="Gibbs R."/>
        </authorList>
    </citation>
    <scope>NUCLEOTIDE SEQUENCE [LARGE SCALE GENOMIC DNA]</scope>
    <source>
        <strain evidence="1 2">NAP08</strain>
    </source>
</reference>
<dbReference type="Proteomes" id="UP000003227">
    <property type="component" value="Unassembled WGS sequence"/>
</dbReference>
<dbReference type="Pfam" id="PF04229">
    <property type="entry name" value="GrpB"/>
    <property type="match status" value="1"/>
</dbReference>